<feature type="domain" description="R13L1/DRL21-like LRR repeat region" evidence="1">
    <location>
        <begin position="99"/>
        <end position="222"/>
    </location>
</feature>
<dbReference type="PANTHER" id="PTHR47186:SF18">
    <property type="entry name" value="RX N-TERMINAL DOMAIN-CONTAINING PROTEIN"/>
    <property type="match status" value="1"/>
</dbReference>
<dbReference type="EMBL" id="JXTB01000030">
    <property type="protein sequence ID" value="PON74138.1"/>
    <property type="molecule type" value="Genomic_DNA"/>
</dbReference>
<dbReference type="OrthoDB" id="1194510at2759"/>
<reference evidence="3" key="1">
    <citation type="submission" date="2016-06" db="EMBL/GenBank/DDBJ databases">
        <title>Parallel loss of symbiosis genes in relatives of nitrogen-fixing non-legume Parasponia.</title>
        <authorList>
            <person name="Van Velzen R."/>
            <person name="Holmer R."/>
            <person name="Bu F."/>
            <person name="Rutten L."/>
            <person name="Van Zeijl A."/>
            <person name="Liu W."/>
            <person name="Santuari L."/>
            <person name="Cao Q."/>
            <person name="Sharma T."/>
            <person name="Shen D."/>
            <person name="Roswanjaya Y."/>
            <person name="Wardhani T."/>
            <person name="Kalhor M.S."/>
            <person name="Jansen J."/>
            <person name="Van den Hoogen J."/>
            <person name="Gungor B."/>
            <person name="Hartog M."/>
            <person name="Hontelez J."/>
            <person name="Verver J."/>
            <person name="Yang W.-C."/>
            <person name="Schijlen E."/>
            <person name="Repin R."/>
            <person name="Schilthuizen M."/>
            <person name="Schranz E."/>
            <person name="Heidstra R."/>
            <person name="Miyata K."/>
            <person name="Fedorova E."/>
            <person name="Kohlen W."/>
            <person name="Bisseling T."/>
            <person name="Smit S."/>
            <person name="Geurts R."/>
        </authorList>
    </citation>
    <scope>NUCLEOTIDE SEQUENCE [LARGE SCALE GENOMIC DNA]</scope>
    <source>
        <strain evidence="3">cv. WU1-14</strain>
    </source>
</reference>
<name>A0A2P5DLI7_PARAD</name>
<proteinExistence type="predicted"/>
<evidence type="ECO:0000313" key="2">
    <source>
        <dbReference type="EMBL" id="PON74138.1"/>
    </source>
</evidence>
<dbReference type="Pfam" id="PF25019">
    <property type="entry name" value="LRR_R13L1-DRL21"/>
    <property type="match status" value="1"/>
</dbReference>
<dbReference type="Proteomes" id="UP000237105">
    <property type="component" value="Unassembled WGS sequence"/>
</dbReference>
<protein>
    <submittedName>
        <fullName evidence="2">LRR domain containing protein</fullName>
    </submittedName>
</protein>
<dbReference type="SUPFAM" id="SSF52058">
    <property type="entry name" value="L domain-like"/>
    <property type="match status" value="1"/>
</dbReference>
<dbReference type="InterPro" id="IPR056789">
    <property type="entry name" value="LRR_R13L1-DRL21"/>
</dbReference>
<dbReference type="InterPro" id="IPR032675">
    <property type="entry name" value="LRR_dom_sf"/>
</dbReference>
<organism evidence="2 3">
    <name type="scientific">Parasponia andersonii</name>
    <name type="common">Sponia andersonii</name>
    <dbReference type="NCBI Taxonomy" id="3476"/>
    <lineage>
        <taxon>Eukaryota</taxon>
        <taxon>Viridiplantae</taxon>
        <taxon>Streptophyta</taxon>
        <taxon>Embryophyta</taxon>
        <taxon>Tracheophyta</taxon>
        <taxon>Spermatophyta</taxon>
        <taxon>Magnoliopsida</taxon>
        <taxon>eudicotyledons</taxon>
        <taxon>Gunneridae</taxon>
        <taxon>Pentapetalae</taxon>
        <taxon>rosids</taxon>
        <taxon>fabids</taxon>
        <taxon>Rosales</taxon>
        <taxon>Cannabaceae</taxon>
        <taxon>Parasponia</taxon>
    </lineage>
</organism>
<dbReference type="PANTHER" id="PTHR47186">
    <property type="entry name" value="LEUCINE-RICH REPEAT-CONTAINING PROTEIN 57"/>
    <property type="match status" value="1"/>
</dbReference>
<dbReference type="AlphaFoldDB" id="A0A2P5DLI7"/>
<accession>A0A2P5DLI7</accession>
<sequence>MDLPGSIGNLKHLRYLDMSESLVKMLPNKICSLPNLQILLLSSCRNLTQLPNNIRSLIRLQHLDLRETPLKDMPQDLCNLKNLEILSDFILGEYSAPHINQLKGLRNLRGGLCISGLQNIVNAGDISENILIELEHISELSLRWDCDMTNNSEIQSVLLDKLQPGTDLKKIFIYRYGGTRFPNRLGNTSFSDITTMFLQDCKRCRTLPPLGQLPSLKEFLISGFDESVSIDRR</sequence>
<keyword evidence="3" id="KW-1185">Reference proteome</keyword>
<gene>
    <name evidence="2" type="ORF">PanWU01x14_053480</name>
</gene>
<comment type="caution">
    <text evidence="2">The sequence shown here is derived from an EMBL/GenBank/DDBJ whole genome shotgun (WGS) entry which is preliminary data.</text>
</comment>
<evidence type="ECO:0000259" key="1">
    <source>
        <dbReference type="Pfam" id="PF25019"/>
    </source>
</evidence>
<evidence type="ECO:0000313" key="3">
    <source>
        <dbReference type="Proteomes" id="UP000237105"/>
    </source>
</evidence>
<dbReference type="Gene3D" id="3.80.10.10">
    <property type="entry name" value="Ribonuclease Inhibitor"/>
    <property type="match status" value="1"/>
</dbReference>